<comment type="subcellular location">
    <subcellularLocation>
        <location evidence="1">Cell membrane</location>
    </subcellularLocation>
</comment>
<dbReference type="PANTHER" id="PTHR43646">
    <property type="entry name" value="GLYCOSYLTRANSFERASE"/>
    <property type="match status" value="1"/>
</dbReference>
<comment type="caution">
    <text evidence="7">The sequence shown here is derived from an EMBL/GenBank/DDBJ whole genome shotgun (WGS) entry which is preliminary data.</text>
</comment>
<dbReference type="Pfam" id="PF00535">
    <property type="entry name" value="Glycos_transf_2"/>
    <property type="match status" value="1"/>
</dbReference>
<proteinExistence type="predicted"/>
<keyword evidence="5" id="KW-0472">Membrane</keyword>
<dbReference type="Gene3D" id="3.90.550.10">
    <property type="entry name" value="Spore Coat Polysaccharide Biosynthesis Protein SpsA, Chain A"/>
    <property type="match status" value="1"/>
</dbReference>
<evidence type="ECO:0000313" key="7">
    <source>
        <dbReference type="EMBL" id="MCG7947766.1"/>
    </source>
</evidence>
<protein>
    <submittedName>
        <fullName evidence="7">TIGR04283 family arsenosugar biosynthesis glycosyltransferase</fullName>
    </submittedName>
</protein>
<evidence type="ECO:0000259" key="6">
    <source>
        <dbReference type="Pfam" id="PF00535"/>
    </source>
</evidence>
<evidence type="ECO:0000256" key="4">
    <source>
        <dbReference type="ARBA" id="ARBA00022679"/>
    </source>
</evidence>
<dbReference type="AlphaFoldDB" id="A0A9E4N4H3"/>
<dbReference type="Proteomes" id="UP000886667">
    <property type="component" value="Unassembled WGS sequence"/>
</dbReference>
<evidence type="ECO:0000313" key="8">
    <source>
        <dbReference type="Proteomes" id="UP000886667"/>
    </source>
</evidence>
<sequence length="229" mass="26157">MSAQLSIVIPCLNEGEMLIDLLQALQYLRHQGHELILVDGGSEPALDRSLQTWVDHLLVSDPGRALQMNRGAAIASGELLWFLHADTQLTADAEQPMLEPPVDESLWGRFDIRLSGRHTLLRVVERMMNWRSRVTGIATGDQGIFIHRKLFEKIGGFPLQPLMEDVEISRRLKRHAAPRCLKRRLITSSRRWESGGVVSTIILMWGLRLAYWAGVTPQRLAEFYRNHRH</sequence>
<evidence type="ECO:0000256" key="3">
    <source>
        <dbReference type="ARBA" id="ARBA00022676"/>
    </source>
</evidence>
<gene>
    <name evidence="7" type="ORF">JAZ07_15595</name>
</gene>
<keyword evidence="3" id="KW-0328">Glycosyltransferase</keyword>
<evidence type="ECO:0000256" key="5">
    <source>
        <dbReference type="ARBA" id="ARBA00023136"/>
    </source>
</evidence>
<reference evidence="7" key="1">
    <citation type="journal article" date="2021" name="Proc. Natl. Acad. Sci. U.S.A.">
        <title>Global biogeography of chemosynthetic symbionts reveals both localized and globally distributed symbiont groups. .</title>
        <authorList>
            <person name="Osvatic J.T."/>
            <person name="Wilkins L.G.E."/>
            <person name="Leibrecht L."/>
            <person name="Leray M."/>
            <person name="Zauner S."/>
            <person name="Polzin J."/>
            <person name="Camacho Y."/>
            <person name="Gros O."/>
            <person name="van Gils J.A."/>
            <person name="Eisen J.A."/>
            <person name="Petersen J.M."/>
            <person name="Yuen B."/>
        </authorList>
    </citation>
    <scope>NUCLEOTIDE SEQUENCE</scope>
    <source>
        <strain evidence="7">MAGclacostrist064TRANS</strain>
    </source>
</reference>
<dbReference type="GO" id="GO:0005886">
    <property type="term" value="C:plasma membrane"/>
    <property type="evidence" value="ECO:0007669"/>
    <property type="project" value="UniProtKB-SubCell"/>
</dbReference>
<name>A0A9E4N4H3_9GAMM</name>
<dbReference type="InterPro" id="IPR029044">
    <property type="entry name" value="Nucleotide-diphossugar_trans"/>
</dbReference>
<evidence type="ECO:0000256" key="2">
    <source>
        <dbReference type="ARBA" id="ARBA00022475"/>
    </source>
</evidence>
<evidence type="ECO:0000256" key="1">
    <source>
        <dbReference type="ARBA" id="ARBA00004236"/>
    </source>
</evidence>
<dbReference type="InterPro" id="IPR026461">
    <property type="entry name" value="Trfase_2_rSAM/seldom_assoc"/>
</dbReference>
<dbReference type="CDD" id="cd02522">
    <property type="entry name" value="GT_2_like_a"/>
    <property type="match status" value="1"/>
</dbReference>
<dbReference type="SUPFAM" id="SSF53448">
    <property type="entry name" value="Nucleotide-diphospho-sugar transferases"/>
    <property type="match status" value="1"/>
</dbReference>
<dbReference type="EMBL" id="JAEPCM010000557">
    <property type="protein sequence ID" value="MCG7947766.1"/>
    <property type="molecule type" value="Genomic_DNA"/>
</dbReference>
<dbReference type="GO" id="GO:0016757">
    <property type="term" value="F:glycosyltransferase activity"/>
    <property type="evidence" value="ECO:0007669"/>
    <property type="project" value="UniProtKB-KW"/>
</dbReference>
<dbReference type="NCBIfam" id="TIGR04283">
    <property type="entry name" value="glyco_like_mftF"/>
    <property type="match status" value="1"/>
</dbReference>
<keyword evidence="4" id="KW-0808">Transferase</keyword>
<feature type="domain" description="Glycosyltransferase 2-like" evidence="6">
    <location>
        <begin position="6"/>
        <end position="100"/>
    </location>
</feature>
<organism evidence="7 8">
    <name type="scientific">Candidatus Thiodiazotropha taylori</name>
    <dbReference type="NCBI Taxonomy" id="2792791"/>
    <lineage>
        <taxon>Bacteria</taxon>
        <taxon>Pseudomonadati</taxon>
        <taxon>Pseudomonadota</taxon>
        <taxon>Gammaproteobacteria</taxon>
        <taxon>Chromatiales</taxon>
        <taxon>Sedimenticolaceae</taxon>
        <taxon>Candidatus Thiodiazotropha</taxon>
    </lineage>
</organism>
<dbReference type="InterPro" id="IPR001173">
    <property type="entry name" value="Glyco_trans_2-like"/>
</dbReference>
<accession>A0A9E4N4H3</accession>
<keyword evidence="2" id="KW-1003">Cell membrane</keyword>
<dbReference type="PANTHER" id="PTHR43646:SF2">
    <property type="entry name" value="GLYCOSYLTRANSFERASE 2-LIKE DOMAIN-CONTAINING PROTEIN"/>
    <property type="match status" value="1"/>
</dbReference>